<evidence type="ECO:0000313" key="5">
    <source>
        <dbReference type="Proteomes" id="UP001303946"/>
    </source>
</evidence>
<protein>
    <submittedName>
        <fullName evidence="4">LuxR C-terminal-related transcriptional regulator</fullName>
    </submittedName>
</protein>
<dbReference type="SUPFAM" id="SSF46894">
    <property type="entry name" value="C-terminal effector domain of the bipartite response regulators"/>
    <property type="match status" value="1"/>
</dbReference>
<reference evidence="4 5" key="1">
    <citation type="submission" date="2023-10" db="EMBL/GenBank/DDBJ databases">
        <title>Bacteria for the degradation of biodegradable plastic PBAT(Polybutylene adipate terephthalate).</title>
        <authorList>
            <person name="Weon H.-Y."/>
            <person name="Yeon J."/>
        </authorList>
    </citation>
    <scope>NUCLEOTIDE SEQUENCE [LARGE SCALE GENOMIC DNA]</scope>
    <source>
        <strain evidence="4 5">SBD 7-3</strain>
    </source>
</reference>
<dbReference type="InterPro" id="IPR000792">
    <property type="entry name" value="Tscrpt_reg_LuxR_C"/>
</dbReference>
<keyword evidence="5" id="KW-1185">Reference proteome</keyword>
<evidence type="ECO:0000259" key="3">
    <source>
        <dbReference type="PROSITE" id="PS50110"/>
    </source>
</evidence>
<dbReference type="InterPro" id="IPR016032">
    <property type="entry name" value="Sig_transdc_resp-reg_C-effctor"/>
</dbReference>
<evidence type="ECO:0000256" key="1">
    <source>
        <dbReference type="ARBA" id="ARBA00023125"/>
    </source>
</evidence>
<keyword evidence="2" id="KW-0597">Phosphoprotein</keyword>
<keyword evidence="1" id="KW-0238">DNA-binding</keyword>
<dbReference type="PANTHER" id="PTHR43214">
    <property type="entry name" value="TWO-COMPONENT RESPONSE REGULATOR"/>
    <property type="match status" value="1"/>
</dbReference>
<organism evidence="4 5">
    <name type="scientific">Piscinibacter gummiphilus</name>
    <dbReference type="NCBI Taxonomy" id="946333"/>
    <lineage>
        <taxon>Bacteria</taxon>
        <taxon>Pseudomonadati</taxon>
        <taxon>Pseudomonadota</taxon>
        <taxon>Betaproteobacteria</taxon>
        <taxon>Burkholderiales</taxon>
        <taxon>Sphaerotilaceae</taxon>
        <taxon>Piscinibacter</taxon>
    </lineage>
</organism>
<dbReference type="InterPro" id="IPR011006">
    <property type="entry name" value="CheY-like_superfamily"/>
</dbReference>
<proteinExistence type="predicted"/>
<dbReference type="PROSITE" id="PS50110">
    <property type="entry name" value="RESPONSE_REGULATORY"/>
    <property type="match status" value="1"/>
</dbReference>
<dbReference type="RefSeq" id="WP_316701357.1">
    <property type="nucleotide sequence ID" value="NZ_CP136336.1"/>
</dbReference>
<dbReference type="Proteomes" id="UP001303946">
    <property type="component" value="Chromosome"/>
</dbReference>
<dbReference type="SMART" id="SM00421">
    <property type="entry name" value="HTH_LUXR"/>
    <property type="match status" value="1"/>
</dbReference>
<dbReference type="InterPro" id="IPR039420">
    <property type="entry name" value="WalR-like"/>
</dbReference>
<dbReference type="InterPro" id="IPR001789">
    <property type="entry name" value="Sig_transdc_resp-reg_receiver"/>
</dbReference>
<dbReference type="EMBL" id="CP136336">
    <property type="protein sequence ID" value="WOB08575.1"/>
    <property type="molecule type" value="Genomic_DNA"/>
</dbReference>
<name>A0ABZ0CUD2_9BURK</name>
<evidence type="ECO:0000313" key="4">
    <source>
        <dbReference type="EMBL" id="WOB08575.1"/>
    </source>
</evidence>
<sequence length="215" mass="24391">MPSVVLLQRDHEASPRLRALIDATETFRVRDEVHTVEQARRVMRQGSPDILVTDLRVQDGEVEPLLGELRRHAHTQGPHVLVTMVSHDDALLLEALRAGADGYWVHTKTHEALIGALEQLWRGESPISPTIARQLLSHFRRPDTRRYDTMTEALDPLVLTGLEQEILQWVAQGYLVDEIAQQWHASVHSVACGIRRVYNKLQFEQRASTLSLHAA</sequence>
<evidence type="ECO:0000256" key="2">
    <source>
        <dbReference type="PROSITE-ProRule" id="PRU00169"/>
    </source>
</evidence>
<dbReference type="Gene3D" id="3.40.50.2300">
    <property type="match status" value="1"/>
</dbReference>
<accession>A0ABZ0CUD2</accession>
<dbReference type="Pfam" id="PF00196">
    <property type="entry name" value="GerE"/>
    <property type="match status" value="1"/>
</dbReference>
<feature type="modified residue" description="4-aspartylphosphate" evidence="2">
    <location>
        <position position="54"/>
    </location>
</feature>
<dbReference type="SUPFAM" id="SSF52172">
    <property type="entry name" value="CheY-like"/>
    <property type="match status" value="1"/>
</dbReference>
<gene>
    <name evidence="4" type="ORF">RXV79_00645</name>
</gene>
<feature type="domain" description="Response regulatory" evidence="3">
    <location>
        <begin position="4"/>
        <end position="121"/>
    </location>
</feature>